<proteinExistence type="predicted"/>
<dbReference type="Proteomes" id="UP000662200">
    <property type="component" value="Unassembled WGS sequence"/>
</dbReference>
<reference evidence="2" key="1">
    <citation type="journal article" date="2014" name="Int. J. Syst. Evol. Microbiol.">
        <title>Complete genome sequence of Corynebacterium casei LMG S-19264T (=DSM 44701T), isolated from a smear-ripened cheese.</title>
        <authorList>
            <consortium name="US DOE Joint Genome Institute (JGI-PGF)"/>
            <person name="Walter F."/>
            <person name="Albersmeier A."/>
            <person name="Kalinowski J."/>
            <person name="Ruckert C."/>
        </authorList>
    </citation>
    <scope>NUCLEOTIDE SEQUENCE</scope>
    <source>
        <strain evidence="2">JCM 3091</strain>
    </source>
</reference>
<dbReference type="RefSeq" id="WP_189114588.1">
    <property type="nucleotide sequence ID" value="NZ_BMQC01000008.1"/>
</dbReference>
<evidence type="ECO:0000256" key="1">
    <source>
        <dbReference type="SAM" id="Phobius"/>
    </source>
</evidence>
<name>A0A8J3BRU0_9ACTN</name>
<gene>
    <name evidence="2" type="ORF">GCM10010124_26400</name>
</gene>
<keyword evidence="3" id="KW-1185">Reference proteome</keyword>
<reference evidence="2" key="2">
    <citation type="submission" date="2020-09" db="EMBL/GenBank/DDBJ databases">
        <authorList>
            <person name="Sun Q."/>
            <person name="Ohkuma M."/>
        </authorList>
    </citation>
    <scope>NUCLEOTIDE SEQUENCE</scope>
    <source>
        <strain evidence="2">JCM 3091</strain>
    </source>
</reference>
<evidence type="ECO:0008006" key="4">
    <source>
        <dbReference type="Google" id="ProtNLM"/>
    </source>
</evidence>
<keyword evidence="1" id="KW-0472">Membrane</keyword>
<feature type="transmembrane region" description="Helical" evidence="1">
    <location>
        <begin position="40"/>
        <end position="61"/>
    </location>
</feature>
<keyword evidence="1" id="KW-1133">Transmembrane helix</keyword>
<evidence type="ECO:0000313" key="3">
    <source>
        <dbReference type="Proteomes" id="UP000662200"/>
    </source>
</evidence>
<keyword evidence="1" id="KW-0812">Transmembrane</keyword>
<dbReference type="EMBL" id="BMQC01000008">
    <property type="protein sequence ID" value="GGK32331.1"/>
    <property type="molecule type" value="Genomic_DNA"/>
</dbReference>
<organism evidence="2 3">
    <name type="scientific">Pilimelia terevasa</name>
    <dbReference type="NCBI Taxonomy" id="53372"/>
    <lineage>
        <taxon>Bacteria</taxon>
        <taxon>Bacillati</taxon>
        <taxon>Actinomycetota</taxon>
        <taxon>Actinomycetes</taxon>
        <taxon>Micromonosporales</taxon>
        <taxon>Micromonosporaceae</taxon>
        <taxon>Pilimelia</taxon>
    </lineage>
</organism>
<protein>
    <recommendedName>
        <fullName evidence="4">Nicotinate ribosyltransferase</fullName>
    </recommendedName>
</protein>
<accession>A0A8J3BRU0</accession>
<sequence>MAHQAWSWILAAVGITGLWLAGSGRRAGWAIGIASQALWLAYAVATSQWGFLASVAGYGAVHVRNWRRWRATEHAPPAP</sequence>
<evidence type="ECO:0000313" key="2">
    <source>
        <dbReference type="EMBL" id="GGK32331.1"/>
    </source>
</evidence>
<dbReference type="AlphaFoldDB" id="A0A8J3BRU0"/>
<comment type="caution">
    <text evidence="2">The sequence shown here is derived from an EMBL/GenBank/DDBJ whole genome shotgun (WGS) entry which is preliminary data.</text>
</comment>